<sequence>MADTNLAERVASLEAEMGFYCEEIEQLNAQIVRLISTIRTLRRAVSSLQDFAFDQVDDKHDPEYAPGRESDETAEERTTRRMTVQMERTTCRAIRMGRMTVRMERTTRRAREATKAEDKEEGRRKKEEGRGRGSRTIFFFLFFCFECNGKIPGVRPGFMNGMQISRFLTPVYFPTSCFRMCE</sequence>
<reference evidence="3" key="1">
    <citation type="submission" date="2020-08" db="EMBL/GenBank/DDBJ databases">
        <title>Plant Genome Project.</title>
        <authorList>
            <person name="Zhang R.-G."/>
        </authorList>
    </citation>
    <scope>NUCLEOTIDE SEQUENCE</scope>
    <source>
        <strain evidence="3">WSP0</strain>
        <tissue evidence="3">Leaf</tissue>
    </source>
</reference>
<feature type="region of interest" description="Disordered" evidence="2">
    <location>
        <begin position="105"/>
        <end position="129"/>
    </location>
</feature>
<feature type="region of interest" description="Disordered" evidence="2">
    <location>
        <begin position="59"/>
        <end position="80"/>
    </location>
</feature>
<proteinExistence type="predicted"/>
<keyword evidence="4" id="KW-1185">Reference proteome</keyword>
<evidence type="ECO:0000313" key="4">
    <source>
        <dbReference type="Proteomes" id="UP000823749"/>
    </source>
</evidence>
<protein>
    <submittedName>
        <fullName evidence="3">Uncharacterized protein</fullName>
    </submittedName>
</protein>
<evidence type="ECO:0000256" key="2">
    <source>
        <dbReference type="SAM" id="MobiDB-lite"/>
    </source>
</evidence>
<gene>
    <name evidence="3" type="ORF">RHGRI_014202</name>
</gene>
<dbReference type="EMBL" id="JACTNZ010000005">
    <property type="protein sequence ID" value="KAG5548770.1"/>
    <property type="molecule type" value="Genomic_DNA"/>
</dbReference>
<accession>A0AAV6K8H0</accession>
<organism evidence="3 4">
    <name type="scientific">Rhododendron griersonianum</name>
    <dbReference type="NCBI Taxonomy" id="479676"/>
    <lineage>
        <taxon>Eukaryota</taxon>
        <taxon>Viridiplantae</taxon>
        <taxon>Streptophyta</taxon>
        <taxon>Embryophyta</taxon>
        <taxon>Tracheophyta</taxon>
        <taxon>Spermatophyta</taxon>
        <taxon>Magnoliopsida</taxon>
        <taxon>eudicotyledons</taxon>
        <taxon>Gunneridae</taxon>
        <taxon>Pentapetalae</taxon>
        <taxon>asterids</taxon>
        <taxon>Ericales</taxon>
        <taxon>Ericaceae</taxon>
        <taxon>Ericoideae</taxon>
        <taxon>Rhodoreae</taxon>
        <taxon>Rhododendron</taxon>
    </lineage>
</organism>
<feature type="coiled-coil region" evidence="1">
    <location>
        <begin position="10"/>
        <end position="44"/>
    </location>
</feature>
<dbReference type="Proteomes" id="UP000823749">
    <property type="component" value="Chromosome 5"/>
</dbReference>
<evidence type="ECO:0000256" key="1">
    <source>
        <dbReference type="SAM" id="Coils"/>
    </source>
</evidence>
<evidence type="ECO:0000313" key="3">
    <source>
        <dbReference type="EMBL" id="KAG5548770.1"/>
    </source>
</evidence>
<keyword evidence="1" id="KW-0175">Coiled coil</keyword>
<name>A0AAV6K8H0_9ERIC</name>
<feature type="compositionally biased region" description="Basic and acidic residues" evidence="2">
    <location>
        <begin position="59"/>
        <end position="79"/>
    </location>
</feature>
<comment type="caution">
    <text evidence="3">The sequence shown here is derived from an EMBL/GenBank/DDBJ whole genome shotgun (WGS) entry which is preliminary data.</text>
</comment>
<dbReference type="AlphaFoldDB" id="A0AAV6K8H0"/>